<dbReference type="RefSeq" id="XP_031549497.1">
    <property type="nucleotide sequence ID" value="XM_031693637.1"/>
</dbReference>
<dbReference type="InParanoid" id="A0A6P8H9V1"/>
<dbReference type="CDD" id="cd20902">
    <property type="entry name" value="CC_DOT1L"/>
    <property type="match status" value="1"/>
</dbReference>
<feature type="compositionally biased region" description="Polar residues" evidence="12">
    <location>
        <begin position="840"/>
        <end position="858"/>
    </location>
</feature>
<feature type="domain" description="DOT1" evidence="13">
    <location>
        <begin position="13"/>
        <end position="326"/>
    </location>
</feature>
<feature type="region of interest" description="Disordered" evidence="12">
    <location>
        <begin position="837"/>
        <end position="912"/>
    </location>
</feature>
<feature type="region of interest" description="Disordered" evidence="12">
    <location>
        <begin position="1046"/>
        <end position="1393"/>
    </location>
</feature>
<name>A0A6P8H9V1_ACTTE</name>
<evidence type="ECO:0000313" key="14">
    <source>
        <dbReference type="Proteomes" id="UP000515163"/>
    </source>
</evidence>
<dbReference type="PANTHER" id="PTHR21451">
    <property type="entry name" value="HISTONE H3 METHYLTRANSFERASE"/>
    <property type="match status" value="1"/>
</dbReference>
<dbReference type="Proteomes" id="UP000515163">
    <property type="component" value="Unplaced"/>
</dbReference>
<feature type="compositionally biased region" description="Polar residues" evidence="12">
    <location>
        <begin position="646"/>
        <end position="664"/>
    </location>
</feature>
<dbReference type="GO" id="GO:0000077">
    <property type="term" value="P:DNA damage checkpoint signaling"/>
    <property type="evidence" value="ECO:0007669"/>
    <property type="project" value="TreeGrafter"/>
</dbReference>
<dbReference type="OrthoDB" id="443402at2759"/>
<comment type="subcellular location">
    <subcellularLocation>
        <location evidence="1 11">Nucleus</location>
    </subcellularLocation>
</comment>
<feature type="compositionally biased region" description="Basic residues" evidence="12">
    <location>
        <begin position="1072"/>
        <end position="1084"/>
    </location>
</feature>
<feature type="compositionally biased region" description="Polar residues" evidence="12">
    <location>
        <begin position="1171"/>
        <end position="1204"/>
    </location>
</feature>
<dbReference type="FunFam" id="3.40.50.150:FF:000033">
    <property type="entry name" value="Histone-lysine N-methyltransferase, H3 lysine-79 specific"/>
    <property type="match status" value="1"/>
</dbReference>
<comment type="catalytic activity">
    <reaction evidence="10 11">
        <text>L-lysyl(79)-[histone H3] + 3 S-adenosyl-L-methionine = N(6),N(6),N(6)-trimethyl-L-lysyl(79)-[histone H3] + 3 S-adenosyl-L-homocysteine + 3 H(+)</text>
        <dbReference type="Rhea" id="RHEA:60328"/>
        <dbReference type="Rhea" id="RHEA-COMP:15549"/>
        <dbReference type="Rhea" id="RHEA-COMP:15552"/>
        <dbReference type="ChEBI" id="CHEBI:15378"/>
        <dbReference type="ChEBI" id="CHEBI:29969"/>
        <dbReference type="ChEBI" id="CHEBI:57856"/>
        <dbReference type="ChEBI" id="CHEBI:59789"/>
        <dbReference type="ChEBI" id="CHEBI:61961"/>
        <dbReference type="EC" id="2.1.1.360"/>
    </reaction>
</comment>
<dbReference type="PROSITE" id="PS51569">
    <property type="entry name" value="DOT1"/>
    <property type="match status" value="1"/>
</dbReference>
<keyword evidence="4 11" id="KW-0489">Methyltransferase</keyword>
<evidence type="ECO:0000256" key="11">
    <source>
        <dbReference type="RuleBase" id="RU271113"/>
    </source>
</evidence>
<dbReference type="GO" id="GO:0005634">
    <property type="term" value="C:nucleus"/>
    <property type="evidence" value="ECO:0007669"/>
    <property type="project" value="UniProtKB-SubCell"/>
</dbReference>
<dbReference type="GeneID" id="116287026"/>
<evidence type="ECO:0000259" key="13">
    <source>
        <dbReference type="PROSITE" id="PS51569"/>
    </source>
</evidence>
<feature type="compositionally biased region" description="Polar residues" evidence="12">
    <location>
        <begin position="721"/>
        <end position="741"/>
    </location>
</feature>
<evidence type="ECO:0000256" key="7">
    <source>
        <dbReference type="ARBA" id="ARBA00022853"/>
    </source>
</evidence>
<evidence type="ECO:0000256" key="12">
    <source>
        <dbReference type="SAM" id="MobiDB-lite"/>
    </source>
</evidence>
<feature type="compositionally biased region" description="Polar residues" evidence="12">
    <location>
        <begin position="774"/>
        <end position="791"/>
    </location>
</feature>
<feature type="region of interest" description="Disordered" evidence="12">
    <location>
        <begin position="636"/>
        <end position="666"/>
    </location>
</feature>
<feature type="compositionally biased region" description="Basic and acidic residues" evidence="12">
    <location>
        <begin position="1215"/>
        <end position="1237"/>
    </location>
</feature>
<dbReference type="SUPFAM" id="SSF53335">
    <property type="entry name" value="S-adenosyl-L-methionine-dependent methyltransferases"/>
    <property type="match status" value="1"/>
</dbReference>
<accession>A0A6P8H9V1</accession>
<feature type="compositionally biased region" description="Polar residues" evidence="12">
    <location>
        <begin position="1350"/>
        <end position="1364"/>
    </location>
</feature>
<protein>
    <recommendedName>
        <fullName evidence="3 11">Histone-lysine N-methyltransferase, H3 lysine-79 specific</fullName>
        <ecNumber evidence="2 11">2.1.1.360</ecNumber>
    </recommendedName>
    <alternativeName>
        <fullName evidence="9 11">Histone H3-K79 methyltransferase</fullName>
    </alternativeName>
</protein>
<feature type="compositionally biased region" description="Polar residues" evidence="12">
    <location>
        <begin position="867"/>
        <end position="892"/>
    </location>
</feature>
<evidence type="ECO:0000256" key="3">
    <source>
        <dbReference type="ARBA" id="ARBA00020987"/>
    </source>
</evidence>
<evidence type="ECO:0000256" key="2">
    <source>
        <dbReference type="ARBA" id="ARBA00012190"/>
    </source>
</evidence>
<evidence type="ECO:0000256" key="10">
    <source>
        <dbReference type="ARBA" id="ARBA00047770"/>
    </source>
</evidence>
<dbReference type="KEGG" id="aten:116287026"/>
<evidence type="ECO:0000256" key="5">
    <source>
        <dbReference type="ARBA" id="ARBA00022679"/>
    </source>
</evidence>
<feature type="region of interest" description="Disordered" evidence="12">
    <location>
        <begin position="710"/>
        <end position="741"/>
    </location>
</feature>
<keyword evidence="7 11" id="KW-0156">Chromatin regulator</keyword>
<dbReference type="CDD" id="cd02440">
    <property type="entry name" value="AdoMet_MTases"/>
    <property type="match status" value="1"/>
</dbReference>
<feature type="region of interest" description="Disordered" evidence="12">
    <location>
        <begin position="774"/>
        <end position="812"/>
    </location>
</feature>
<feature type="compositionally biased region" description="Basic and acidic residues" evidence="12">
    <location>
        <begin position="1252"/>
        <end position="1264"/>
    </location>
</feature>
<dbReference type="GO" id="GO:0140956">
    <property type="term" value="F:histone H3K79 trimethyltransferase activity"/>
    <property type="evidence" value="ECO:0007669"/>
    <property type="project" value="UniProtKB-EC"/>
</dbReference>
<evidence type="ECO:0000256" key="8">
    <source>
        <dbReference type="ARBA" id="ARBA00023242"/>
    </source>
</evidence>
<dbReference type="GO" id="GO:0032259">
    <property type="term" value="P:methylation"/>
    <property type="evidence" value="ECO:0007669"/>
    <property type="project" value="UniProtKB-KW"/>
</dbReference>
<evidence type="ECO:0000256" key="9">
    <source>
        <dbReference type="ARBA" id="ARBA00029821"/>
    </source>
</evidence>
<dbReference type="EC" id="2.1.1.360" evidence="2 11"/>
<keyword evidence="8 11" id="KW-0539">Nucleus</keyword>
<reference evidence="15" key="1">
    <citation type="submission" date="2025-08" db="UniProtKB">
        <authorList>
            <consortium name="RefSeq"/>
        </authorList>
    </citation>
    <scope>IDENTIFICATION</scope>
    <source>
        <tissue evidence="15">Tentacle</tissue>
    </source>
</reference>
<evidence type="ECO:0000256" key="1">
    <source>
        <dbReference type="ARBA" id="ARBA00004123"/>
    </source>
</evidence>
<evidence type="ECO:0000313" key="15">
    <source>
        <dbReference type="RefSeq" id="XP_031549497.1"/>
    </source>
</evidence>
<keyword evidence="5 11" id="KW-0808">Transferase</keyword>
<dbReference type="InterPro" id="IPR029063">
    <property type="entry name" value="SAM-dependent_MTases_sf"/>
</dbReference>
<feature type="compositionally biased region" description="Low complexity" evidence="12">
    <location>
        <begin position="1298"/>
        <end position="1319"/>
    </location>
</feature>
<feature type="compositionally biased region" description="Polar residues" evidence="12">
    <location>
        <begin position="1320"/>
        <end position="1340"/>
    </location>
</feature>
<feature type="compositionally biased region" description="Basic residues" evidence="12">
    <location>
        <begin position="1277"/>
        <end position="1289"/>
    </location>
</feature>
<feature type="compositionally biased region" description="Polar residues" evidence="12">
    <location>
        <begin position="1240"/>
        <end position="1251"/>
    </location>
</feature>
<proteinExistence type="inferred from homology"/>
<dbReference type="Gene3D" id="3.40.50.150">
    <property type="entry name" value="Vaccinia Virus protein VP39"/>
    <property type="match status" value="1"/>
</dbReference>
<organism evidence="14 15">
    <name type="scientific">Actinia tenebrosa</name>
    <name type="common">Australian red waratah sea anemone</name>
    <dbReference type="NCBI Taxonomy" id="6105"/>
    <lineage>
        <taxon>Eukaryota</taxon>
        <taxon>Metazoa</taxon>
        <taxon>Cnidaria</taxon>
        <taxon>Anthozoa</taxon>
        <taxon>Hexacorallia</taxon>
        <taxon>Actiniaria</taxon>
        <taxon>Actiniidae</taxon>
        <taxon>Actinia</taxon>
    </lineage>
</organism>
<feature type="region of interest" description="Disordered" evidence="12">
    <location>
        <begin position="954"/>
        <end position="975"/>
    </location>
</feature>
<dbReference type="InterPro" id="IPR030445">
    <property type="entry name" value="H3-K79_meTrfase"/>
</dbReference>
<evidence type="ECO:0000256" key="4">
    <source>
        <dbReference type="ARBA" id="ARBA00022603"/>
    </source>
</evidence>
<dbReference type="GO" id="GO:0006281">
    <property type="term" value="P:DNA repair"/>
    <property type="evidence" value="ECO:0007669"/>
    <property type="project" value="TreeGrafter"/>
</dbReference>
<gene>
    <name evidence="15" type="primary">LOC116287026</name>
</gene>
<feature type="region of interest" description="Disordered" evidence="12">
    <location>
        <begin position="377"/>
        <end position="456"/>
    </location>
</feature>
<feature type="compositionally biased region" description="Low complexity" evidence="12">
    <location>
        <begin position="1113"/>
        <end position="1137"/>
    </location>
</feature>
<dbReference type="PANTHER" id="PTHR21451:SF0">
    <property type="entry name" value="HISTONE-LYSINE N-METHYLTRANSFERASE, H3 LYSINE-79 SPECIFIC"/>
    <property type="match status" value="1"/>
</dbReference>
<comment type="function">
    <text evidence="11">Histone methyltransferase that specifically trimethylates histone H3 to form H3K79me3. This methylation is required for telomere silencing and for the pachytene checkpoint during the meiotic cell cycle by allowing the recruitment of RAD9 to double strand breaks. Nucleosomes are preferred as substrate compared to free histone.</text>
</comment>
<feature type="compositionally biased region" description="Polar residues" evidence="12">
    <location>
        <begin position="800"/>
        <end position="812"/>
    </location>
</feature>
<comment type="miscellaneous">
    <text evidence="11">In contrast to other lysine histone methyltransferases, it does not contain a SET domain, suggesting the existence of another mechanism for methylation of lysine residues of histones.</text>
</comment>
<keyword evidence="6 11" id="KW-0949">S-adenosyl-L-methionine</keyword>
<dbReference type="Gene3D" id="1.10.260.60">
    <property type="match status" value="1"/>
</dbReference>
<feature type="compositionally biased region" description="Polar residues" evidence="12">
    <location>
        <begin position="1101"/>
        <end position="1112"/>
    </location>
</feature>
<keyword evidence="14" id="KW-1185">Reference proteome</keyword>
<sequence>MQELRLRSPAGSEPLIYKWPLQNRDGRDDASEIVDLIRWVCEDFQELKLAVENIILINFDPSSYESMCKLCERYNRAIDGILQLWKGRAPPPCINVPPSRELLRFIIQCVYSRAVKDPDKLNSYEPFSPEVYGETSFDLIAQMIKEVPMGSDQTFIDLGSGVGQVILQVAASGNVKECFGIEKAEIPACYAQEMDKLFRKLMKWFGKTHKPYTLVKGDFLDQDVKEKITTSGIIFVNNFAFGPSVDHKLKEMFAHMKEGTKIISSKAFCPLNFRTTTRNLSDIGTILRVSELKPLGGAVSWTGKSVSYYVHVIDRTLLENFFSDLKRRKEGRDSSDMSSISGSMSSMLNLGELDDVMFGVSTRNQWQHLITQIEATTDNNKKNRLSQKPSHNKYDKNPQINKENQNELDTAFGKSKARKPNAAQKVRKKYQQQHQSKQRLKKERPKNGRVHKQSRKEIMTKIKQRNKKKNANLAAAALDKATRKALEKLKPKGPGRGGIRVASATPPPPPVTYGLYGNENTYLPTMQTLPGLDHLLEVYRYQYLQFFQYMQTTQYSESLYKQIKREKERKQELVFKIEQVENQINSLQKDALSSLDKRMEEIGLSVTTPRDLLIKAGELLSQHKRLKERVKRCEKEVRSLERHNHSNGQKSLSSHAEDNAVSQDKQAHGGVLNNLPVEKPALQKELMNGIVEAWAQRKALMDKISSMENQMIKSDGPPGVTSPTPTRSTHDTTPSLDSQTMNTLTSNKEFVGEPYFNASSASLDPLITHTQAVGSSTSYQPTPNLVASSVSPHLEHGKASSPSLIRSADNSPKSYGTSGIQLLCDLLNGTLPEYPARPCTPSSAHNTATTNQSKSSPVFGSRGVESPNEQLRQTIDNIQGNRKSPGNANGSLTDRRLNDSPSKIKPLRTSSPFSISSLVNTDEASCSQLAGNTLQNAAGITSQAGGNNCLSYRYNQQPSPNTATRPTKTKSPSSNFSIAHLTKDLKSPVEMNQNPSISFTAEQHQMYSSDNRVKPPRHMLSTENIKMDRTTMINNHKDDRVELCHGPLLTEPTSSGASTKVVVADSPSAPAPKRRPGRPRKYPPKPKVTRDSPKPKGRTAEVSSTLSPSKMISTSDTPQTTSLSSLDSSDVEVSTLLAKEVEPQSPSISSSEHKPTEGLVGASTPGLVDSNPCSANSPIRMPSSPSLSSYQNGALPSFDATFSPTKKHMPVNLLDPEHTQDKRMTDQGAKVPEEVPNRFRSFQVSSQPSHDNPSDRPFVNDKHKPCPTKENNECATKKSKKDAKAKKKGALSLLTQYDSDSGGSAASVDSDSTSTLSVSPISCNSSGPVSDRLQSPTSSLDVAPSPPVHFQNSPFINGENNNVTKAKKRQKDTKSPVEKKKPKNRKSKNTQQGFVDLGETAAGMQQHFKKQSAVMVTTATPVNTSLAPSSLYQSSEVPAFSYPQSHLGFPSGNISYPPPNYSQYFPGNPGPTGGYYQWAGSYPAMPLQNNFPCLNFPNNGSNGQRNVYR</sequence>
<feature type="compositionally biased region" description="Basic residues" evidence="12">
    <location>
        <begin position="415"/>
        <end position="454"/>
    </location>
</feature>
<dbReference type="Pfam" id="PF08123">
    <property type="entry name" value="DOT1"/>
    <property type="match status" value="1"/>
</dbReference>
<evidence type="ECO:0000256" key="6">
    <source>
        <dbReference type="ARBA" id="ARBA00022691"/>
    </source>
</evidence>
<comment type="similarity">
    <text evidence="11">Belongs to the class I-like SAM-binding methyltransferase superfamily. DOT1 family.</text>
</comment>
<dbReference type="InterPro" id="IPR025789">
    <property type="entry name" value="DOT1_dom"/>
</dbReference>